<accession>A0A4Q2KNW3</accession>
<dbReference type="GO" id="GO:0016491">
    <property type="term" value="F:oxidoreductase activity"/>
    <property type="evidence" value="ECO:0007669"/>
    <property type="project" value="UniProtKB-KW"/>
</dbReference>
<dbReference type="EMBL" id="SDPN01000067">
    <property type="protein sequence ID" value="RXZ67058.1"/>
    <property type="molecule type" value="Genomic_DNA"/>
</dbReference>
<dbReference type="Proteomes" id="UP000293865">
    <property type="component" value="Unassembled WGS sequence"/>
</dbReference>
<dbReference type="PANTHER" id="PTHR43103">
    <property type="entry name" value="NUCLEOSIDE-DIPHOSPHATE-SUGAR EPIMERASE"/>
    <property type="match status" value="1"/>
</dbReference>
<dbReference type="OrthoDB" id="9795501at2"/>
<feature type="compositionally biased region" description="Basic and acidic residues" evidence="4">
    <location>
        <begin position="232"/>
        <end position="245"/>
    </location>
</feature>
<dbReference type="RefSeq" id="WP_129522523.1">
    <property type="nucleotide sequence ID" value="NZ_SDPN01000067.1"/>
</dbReference>
<keyword evidence="7" id="KW-1185">Reference proteome</keyword>
<keyword evidence="2" id="KW-0560">Oxidoreductase</keyword>
<evidence type="ECO:0000256" key="4">
    <source>
        <dbReference type="SAM" id="MobiDB-lite"/>
    </source>
</evidence>
<dbReference type="InterPro" id="IPR036291">
    <property type="entry name" value="NAD(P)-bd_dom_sf"/>
</dbReference>
<evidence type="ECO:0000256" key="2">
    <source>
        <dbReference type="ARBA" id="ARBA00023002"/>
    </source>
</evidence>
<comment type="caution">
    <text evidence="6">The sequence shown here is derived from an EMBL/GenBank/DDBJ whole genome shotgun (WGS) entry which is preliminary data.</text>
</comment>
<protein>
    <submittedName>
        <fullName evidence="6">NAD(P)-dependent oxidoreductase</fullName>
    </submittedName>
</protein>
<dbReference type="PANTHER" id="PTHR43103:SF5">
    <property type="entry name" value="4-EPIMERASE, PUTATIVE (AFU_ORTHOLOGUE AFUA_7G00360)-RELATED"/>
    <property type="match status" value="1"/>
</dbReference>
<evidence type="ECO:0000313" key="6">
    <source>
        <dbReference type="EMBL" id="RXZ67058.1"/>
    </source>
</evidence>
<organism evidence="6 7">
    <name type="scientific">Agromyces albus</name>
    <dbReference type="NCBI Taxonomy" id="205332"/>
    <lineage>
        <taxon>Bacteria</taxon>
        <taxon>Bacillati</taxon>
        <taxon>Actinomycetota</taxon>
        <taxon>Actinomycetes</taxon>
        <taxon>Micrococcales</taxon>
        <taxon>Microbacteriaceae</taxon>
        <taxon>Agromyces</taxon>
    </lineage>
</organism>
<evidence type="ECO:0000256" key="1">
    <source>
        <dbReference type="ARBA" id="ARBA00007637"/>
    </source>
</evidence>
<evidence type="ECO:0000256" key="3">
    <source>
        <dbReference type="ARBA" id="ARBA00023027"/>
    </source>
</evidence>
<comment type="similarity">
    <text evidence="1">Belongs to the NAD(P)-dependent epimerase/dehydratase family.</text>
</comment>
<dbReference type="AlphaFoldDB" id="A0A4Q2KNW3"/>
<evidence type="ECO:0000259" key="5">
    <source>
        <dbReference type="Pfam" id="PF01370"/>
    </source>
</evidence>
<dbReference type="Pfam" id="PF01370">
    <property type="entry name" value="Epimerase"/>
    <property type="match status" value="1"/>
</dbReference>
<feature type="region of interest" description="Disordered" evidence="4">
    <location>
        <begin position="232"/>
        <end position="273"/>
    </location>
</feature>
<keyword evidence="3" id="KW-0520">NAD</keyword>
<feature type="domain" description="NAD-dependent epimerase/dehydratase" evidence="5">
    <location>
        <begin position="14"/>
        <end position="170"/>
    </location>
</feature>
<evidence type="ECO:0000313" key="7">
    <source>
        <dbReference type="Proteomes" id="UP000293865"/>
    </source>
</evidence>
<dbReference type="SUPFAM" id="SSF51735">
    <property type="entry name" value="NAD(P)-binding Rossmann-fold domains"/>
    <property type="match status" value="1"/>
</dbReference>
<proteinExistence type="inferred from homology"/>
<name>A0A4Q2KNW3_9MICO</name>
<reference evidence="6 7" key="1">
    <citation type="submission" date="2019-01" db="EMBL/GenBank/DDBJ databases">
        <title>Agromyces.</title>
        <authorList>
            <person name="Li J."/>
        </authorList>
    </citation>
    <scope>NUCLEOTIDE SEQUENCE [LARGE SCALE GENOMIC DNA]</scope>
    <source>
        <strain evidence="6 7">DSM 15934</strain>
    </source>
</reference>
<dbReference type="CDD" id="cd08946">
    <property type="entry name" value="SDR_e"/>
    <property type="match status" value="1"/>
</dbReference>
<sequence>METNVRPLGDEVWAITGASGRIGTTLRAALLPEVARLVLIDVVPPEGVAPRESVLEVDLADPAALRSALTGVHGVVHLAAVPDEADFHDLVEANVVGTWHLFEAARQAGVRRVVLASTARVVGMYDVGQQVDVTLPPRPDGLYAVTKVAAEQIGRLYAEKFGMEVVALRIGAFKELPEGARDLSIWLSPADAARAFLAAMRHEPVGFETAFATSDNRDGWFDLESARRLGFEPEDDAARHRDEIPGRPAPVTSGPMGGSLASPEFTLSKQRPF</sequence>
<dbReference type="Gene3D" id="3.40.50.720">
    <property type="entry name" value="NAD(P)-binding Rossmann-like Domain"/>
    <property type="match status" value="1"/>
</dbReference>
<dbReference type="InterPro" id="IPR001509">
    <property type="entry name" value="Epimerase_deHydtase"/>
</dbReference>
<gene>
    <name evidence="6" type="ORF">ESP51_19455</name>
</gene>